<dbReference type="GeneID" id="84021322"/>
<dbReference type="Proteomes" id="UP000594865">
    <property type="component" value="Chromosome"/>
</dbReference>
<accession>A0A7T3BMW1</accession>
<evidence type="ECO:0000313" key="3">
    <source>
        <dbReference type="Proteomes" id="UP000594865"/>
    </source>
</evidence>
<evidence type="ECO:0000313" key="2">
    <source>
        <dbReference type="EMBL" id="QPT38648.1"/>
    </source>
</evidence>
<proteinExistence type="predicted"/>
<keyword evidence="1" id="KW-1133">Transmembrane helix</keyword>
<keyword evidence="3" id="KW-1185">Reference proteome</keyword>
<gene>
    <name evidence="2" type="ORF">I6G28_03685</name>
</gene>
<dbReference type="EMBL" id="CP065726">
    <property type="protein sequence ID" value="QPT38648.1"/>
    <property type="molecule type" value="Genomic_DNA"/>
</dbReference>
<organism evidence="2 3">
    <name type="scientific">Neisseria cinerea</name>
    <dbReference type="NCBI Taxonomy" id="483"/>
    <lineage>
        <taxon>Bacteria</taxon>
        <taxon>Pseudomonadati</taxon>
        <taxon>Pseudomonadota</taxon>
        <taxon>Betaproteobacteria</taxon>
        <taxon>Neisseriales</taxon>
        <taxon>Neisseriaceae</taxon>
        <taxon>Neisseria</taxon>
    </lineage>
</organism>
<feature type="transmembrane region" description="Helical" evidence="1">
    <location>
        <begin position="84"/>
        <end position="102"/>
    </location>
</feature>
<protein>
    <submittedName>
        <fullName evidence="2">Fimb protein</fullName>
    </submittedName>
</protein>
<dbReference type="RefSeq" id="WP_111727177.1">
    <property type="nucleotide sequence ID" value="NZ_CP065726.1"/>
</dbReference>
<keyword evidence="1" id="KW-0472">Membrane</keyword>
<keyword evidence="1" id="KW-0812">Transmembrane</keyword>
<evidence type="ECO:0000256" key="1">
    <source>
        <dbReference type="SAM" id="Phobius"/>
    </source>
</evidence>
<dbReference type="AlphaFoldDB" id="A0A7T3BMW1"/>
<feature type="transmembrane region" description="Helical" evidence="1">
    <location>
        <begin position="20"/>
        <end position="41"/>
    </location>
</feature>
<sequence>MMENGKTVSRWRFALKSAGWHLLISLSVAGLAALLVFKVWYPYPYAELTGGLSLYKLVVAVDIVCGPLLTLILASPKKKIKERVVDFSLIGMIQFAALVYGLHSVSLARPVIEAFEKDRINIVTAAEVVVEDLHNAPEGLRSLSLSGIRRVALKEPADADEQNKSLELSLQGIEPSMRPDQWLPYSDQEAERIRKAMKPLKKLAYARKTTVAHILKQAGISEDKDWYYLPFTSSRQKDWIVVMDKQGNAQGYAPIDGFISK</sequence>
<name>A0A7T3BMW1_NEICI</name>
<reference evidence="2 3" key="1">
    <citation type="submission" date="2020-12" db="EMBL/GenBank/DDBJ databases">
        <title>FDA dAtabase for Regulatory Grade micrObial Sequences (FDA-ARGOS): Supporting development and validation of Infectious Disease Dx tests.</title>
        <authorList>
            <person name="Sproer C."/>
            <person name="Gronow S."/>
            <person name="Severitt S."/>
            <person name="Schroder I."/>
            <person name="Tallon L."/>
            <person name="Sadzewicz L."/>
            <person name="Zhao X."/>
            <person name="Boylan J."/>
            <person name="Ott S."/>
            <person name="Bowen H."/>
            <person name="Vavikolanu K."/>
            <person name="Mehta A."/>
            <person name="Aluvathingal J."/>
            <person name="Nadendla S."/>
            <person name="Lowell S."/>
            <person name="Myers T."/>
            <person name="Yan Y."/>
            <person name="Sichtig H."/>
        </authorList>
    </citation>
    <scope>NUCLEOTIDE SEQUENCE [LARGE SCALE GENOMIC DNA]</scope>
    <source>
        <strain evidence="2 3">FDAARGOS_871</strain>
    </source>
</reference>
<feature type="transmembrane region" description="Helical" evidence="1">
    <location>
        <begin position="53"/>
        <end position="72"/>
    </location>
</feature>